<dbReference type="PANTHER" id="PTHR33840:SF2">
    <property type="entry name" value="TLE1 PHOSPHOLIPASE DOMAIN-CONTAINING PROTEIN"/>
    <property type="match status" value="1"/>
</dbReference>
<gene>
    <name evidence="2" type="ORF">H2200_007562</name>
</gene>
<name>A0AA39CGJ0_9EURO</name>
<feature type="domain" description="T6SS Phospholipase effector Tle1-like catalytic" evidence="1">
    <location>
        <begin position="9"/>
        <end position="286"/>
    </location>
</feature>
<sequence length="458" mass="52597">MGEAPQKNRLVLCFDGTSNSFQANSGDTNIVKIYEMLDRETNDQYHYYQRSDPAGIGTYDAGSAVTNTRYWGAFSKAWSSLKATLDEGFAFSFAEHVIGGYKFLMRYYANGDDVYIFGFSRGAYTARVLAEMIDDIGLLSRGNEEHVSFAWYKWSDYARAGYQDKDREYIEKYKKTFCRKDVKVHFLGLFDCVNSVANLEVPLFRKATPYTRRRPATHIRHAVSIHERRAKFKPTLFMFTEERGGDEATFEERWFAGNHGDVGGGWAIAEDAYGLSEISLKWMVDEVRKVQPSPQNSHLIWHETDLADSKKGLNGMEDRVRQILDGLDSGKAQHLGLIKHDLLVRGGGEKSWSKRRFWWFLEMLWLAHFEWDGKEWKQPWSPNIGSLRDIPDLPHEVIIDETVELLLKTGVLKKSEGPFFGPKPWRGYPYRGLWNLWGLVGMRKLGPKPATREGGPRA</sequence>
<dbReference type="Proteomes" id="UP001172673">
    <property type="component" value="Unassembled WGS sequence"/>
</dbReference>
<keyword evidence="3" id="KW-1185">Reference proteome</keyword>
<reference evidence="2" key="1">
    <citation type="submission" date="2022-10" db="EMBL/GenBank/DDBJ databases">
        <title>Culturing micro-colonial fungi from biological soil crusts in the Mojave desert and describing Neophaeococcomyces mojavensis, and introducing the new genera and species Taxawa tesnikishii.</title>
        <authorList>
            <person name="Kurbessoian T."/>
            <person name="Stajich J.E."/>
        </authorList>
    </citation>
    <scope>NUCLEOTIDE SEQUENCE</scope>
    <source>
        <strain evidence="2">TK_41</strain>
    </source>
</reference>
<evidence type="ECO:0000259" key="1">
    <source>
        <dbReference type="Pfam" id="PF09994"/>
    </source>
</evidence>
<comment type="caution">
    <text evidence="2">The sequence shown here is derived from an EMBL/GenBank/DDBJ whole genome shotgun (WGS) entry which is preliminary data.</text>
</comment>
<dbReference type="InterPro" id="IPR018712">
    <property type="entry name" value="Tle1-like_cat"/>
</dbReference>
<evidence type="ECO:0000313" key="3">
    <source>
        <dbReference type="Proteomes" id="UP001172673"/>
    </source>
</evidence>
<accession>A0AA39CGJ0</accession>
<dbReference type="EMBL" id="JAPDRK010000011">
    <property type="protein sequence ID" value="KAJ9607484.1"/>
    <property type="molecule type" value="Genomic_DNA"/>
</dbReference>
<organism evidence="2 3">
    <name type="scientific">Cladophialophora chaetospira</name>
    <dbReference type="NCBI Taxonomy" id="386627"/>
    <lineage>
        <taxon>Eukaryota</taxon>
        <taxon>Fungi</taxon>
        <taxon>Dikarya</taxon>
        <taxon>Ascomycota</taxon>
        <taxon>Pezizomycotina</taxon>
        <taxon>Eurotiomycetes</taxon>
        <taxon>Chaetothyriomycetidae</taxon>
        <taxon>Chaetothyriales</taxon>
        <taxon>Herpotrichiellaceae</taxon>
        <taxon>Cladophialophora</taxon>
    </lineage>
</organism>
<dbReference type="PANTHER" id="PTHR33840">
    <property type="match status" value="1"/>
</dbReference>
<protein>
    <recommendedName>
        <fullName evidence="1">T6SS Phospholipase effector Tle1-like catalytic domain-containing protein</fullName>
    </recommendedName>
</protein>
<dbReference type="Pfam" id="PF09994">
    <property type="entry name" value="T6SS_Tle1-like_cat"/>
    <property type="match status" value="1"/>
</dbReference>
<proteinExistence type="predicted"/>
<dbReference type="AlphaFoldDB" id="A0AA39CGJ0"/>
<evidence type="ECO:0000313" key="2">
    <source>
        <dbReference type="EMBL" id="KAJ9607484.1"/>
    </source>
</evidence>